<protein>
    <submittedName>
        <fullName evidence="2">GNAT family N-acetyltransferase</fullName>
    </submittedName>
</protein>
<dbReference type="PROSITE" id="PS51186">
    <property type="entry name" value="GNAT"/>
    <property type="match status" value="1"/>
</dbReference>
<comment type="caution">
    <text evidence="2">The sequence shown here is derived from an EMBL/GenBank/DDBJ whole genome shotgun (WGS) entry which is preliminary data.</text>
</comment>
<evidence type="ECO:0000259" key="1">
    <source>
        <dbReference type="PROSITE" id="PS51186"/>
    </source>
</evidence>
<name>A0ABU3DDS2_9RHOB</name>
<dbReference type="RefSeq" id="WP_311689615.1">
    <property type="nucleotide sequence ID" value="NZ_JAVRHL010000001.1"/>
</dbReference>
<dbReference type="Proteomes" id="UP001265259">
    <property type="component" value="Unassembled WGS sequence"/>
</dbReference>
<accession>A0ABU3DDS2</accession>
<dbReference type="Pfam" id="PF00583">
    <property type="entry name" value="Acetyltransf_1"/>
    <property type="match status" value="1"/>
</dbReference>
<organism evidence="2 3">
    <name type="scientific">Tropicimonas omnivorans</name>
    <dbReference type="NCBI Taxonomy" id="3075590"/>
    <lineage>
        <taxon>Bacteria</taxon>
        <taxon>Pseudomonadati</taxon>
        <taxon>Pseudomonadota</taxon>
        <taxon>Alphaproteobacteria</taxon>
        <taxon>Rhodobacterales</taxon>
        <taxon>Roseobacteraceae</taxon>
        <taxon>Tropicimonas</taxon>
    </lineage>
</organism>
<dbReference type="EMBL" id="JAVRHL010000001">
    <property type="protein sequence ID" value="MDT0681856.1"/>
    <property type="molecule type" value="Genomic_DNA"/>
</dbReference>
<feature type="domain" description="N-acetyltransferase" evidence="1">
    <location>
        <begin position="36"/>
        <end position="182"/>
    </location>
</feature>
<evidence type="ECO:0000313" key="2">
    <source>
        <dbReference type="EMBL" id="MDT0681856.1"/>
    </source>
</evidence>
<evidence type="ECO:0000313" key="3">
    <source>
        <dbReference type="Proteomes" id="UP001265259"/>
    </source>
</evidence>
<dbReference type="InterPro" id="IPR000182">
    <property type="entry name" value="GNAT_dom"/>
</dbReference>
<dbReference type="Gene3D" id="3.40.630.30">
    <property type="match status" value="1"/>
</dbReference>
<dbReference type="InterPro" id="IPR016181">
    <property type="entry name" value="Acyl_CoA_acyltransferase"/>
</dbReference>
<reference evidence="2 3" key="1">
    <citation type="submission" date="2023-09" db="EMBL/GenBank/DDBJ databases">
        <authorList>
            <person name="Rey-Velasco X."/>
        </authorList>
    </citation>
    <scope>NUCLEOTIDE SEQUENCE [LARGE SCALE GENOMIC DNA]</scope>
    <source>
        <strain evidence="2 3">F158</strain>
    </source>
</reference>
<dbReference type="SUPFAM" id="SSF55729">
    <property type="entry name" value="Acyl-CoA N-acyltransferases (Nat)"/>
    <property type="match status" value="1"/>
</dbReference>
<gene>
    <name evidence="2" type="ORF">RM543_04095</name>
</gene>
<proteinExistence type="predicted"/>
<sequence length="188" mass="21828">MSVLPAGSRIDYTITWLEMTERPSYPRPHHPLSGPVQLLCARTPPVWYFLDLYRAVGTDYSWEDMFEAGEEDLASWIQDPDTELWTLLRDGWPNGFFFLDHREPETCDLSYFGLAPQAIGRGLGRFMLETAIHIGWDFDGVTRMTVNTNTLDHPRALGLYQRCGFEPVRRTEHERILTRPRDLSRIPN</sequence>
<keyword evidence="3" id="KW-1185">Reference proteome</keyword>